<dbReference type="Proteomes" id="UP000003959">
    <property type="component" value="Unassembled WGS sequence"/>
</dbReference>
<sequence length="74" mass="8349">MRYAHPWPVATLLEVRTAFSFQLMGVAWALAKGFFPDFQFDKISPEFDVTLEALIYRSCSKPVSPIVASRVPEA</sequence>
<protein>
    <submittedName>
        <fullName evidence="1">Uncharacterized protein</fullName>
    </submittedName>
</protein>
<keyword evidence="2" id="KW-1185">Reference proteome</keyword>
<name>F4XNQ6_9CYAN</name>
<proteinExistence type="predicted"/>
<dbReference type="EMBL" id="GL890841">
    <property type="protein sequence ID" value="EGJ33677.1"/>
    <property type="molecule type" value="Genomic_DNA"/>
</dbReference>
<dbReference type="AlphaFoldDB" id="F4XNQ6"/>
<organism evidence="1 2">
    <name type="scientific">Moorena producens 3L</name>
    <dbReference type="NCBI Taxonomy" id="489825"/>
    <lineage>
        <taxon>Bacteria</taxon>
        <taxon>Bacillati</taxon>
        <taxon>Cyanobacteriota</taxon>
        <taxon>Cyanophyceae</taxon>
        <taxon>Coleofasciculales</taxon>
        <taxon>Coleofasciculaceae</taxon>
        <taxon>Moorena</taxon>
    </lineage>
</organism>
<evidence type="ECO:0000313" key="1">
    <source>
        <dbReference type="EMBL" id="EGJ33677.1"/>
    </source>
</evidence>
<evidence type="ECO:0000313" key="2">
    <source>
        <dbReference type="Proteomes" id="UP000003959"/>
    </source>
</evidence>
<dbReference type="HOGENOM" id="CLU_2683839_0_0_3"/>
<dbReference type="RefSeq" id="WP_008181557.1">
    <property type="nucleotide sequence ID" value="NZ_GL890841.1"/>
</dbReference>
<reference evidence="2" key="1">
    <citation type="journal article" date="2011" name="Proc. Natl. Acad. Sci. U.S.A.">
        <title>Genomic insights into the physiology and ecology of the marine filamentous cyanobacterium Lyngbya majuscula.</title>
        <authorList>
            <person name="Jones A.C."/>
            <person name="Monroe E.A."/>
            <person name="Podell S."/>
            <person name="Hess W.R."/>
            <person name="Klages S."/>
            <person name="Esquenazi E."/>
            <person name="Niessen S."/>
            <person name="Hoover H."/>
            <person name="Rothmann M."/>
            <person name="Lasken R.S."/>
            <person name="Yates J.R.III."/>
            <person name="Reinhardt R."/>
            <person name="Kube M."/>
            <person name="Burkart M.D."/>
            <person name="Allen E.E."/>
            <person name="Dorrestein P.C."/>
            <person name="Gerwick W.H."/>
            <person name="Gerwick L."/>
        </authorList>
    </citation>
    <scope>NUCLEOTIDE SEQUENCE [LARGE SCALE GENOMIC DNA]</scope>
    <source>
        <strain evidence="2">3L</strain>
    </source>
</reference>
<accession>F4XNQ6</accession>
<gene>
    <name evidence="1" type="ORF">LYNGBM3L_25510</name>
</gene>